<keyword evidence="7" id="KW-1185">Reference proteome</keyword>
<feature type="transmembrane region" description="Helical" evidence="4">
    <location>
        <begin position="26"/>
        <end position="46"/>
    </location>
</feature>
<dbReference type="GO" id="GO:0003677">
    <property type="term" value="F:DNA binding"/>
    <property type="evidence" value="ECO:0007669"/>
    <property type="project" value="InterPro"/>
</dbReference>
<dbReference type="GO" id="GO:0051301">
    <property type="term" value="P:cell division"/>
    <property type="evidence" value="ECO:0007669"/>
    <property type="project" value="UniProtKB-KW"/>
</dbReference>
<dbReference type="InterPro" id="IPR003593">
    <property type="entry name" value="AAA+_ATPase"/>
</dbReference>
<keyword evidence="6" id="KW-0131">Cell cycle</keyword>
<feature type="domain" description="FtsK" evidence="5">
    <location>
        <begin position="368"/>
        <end position="552"/>
    </location>
</feature>
<dbReference type="Pfam" id="PF01580">
    <property type="entry name" value="FtsK_SpoIIIE"/>
    <property type="match status" value="1"/>
</dbReference>
<protein>
    <submittedName>
        <fullName evidence="6">Putative cell division-related protein</fullName>
    </submittedName>
</protein>
<evidence type="ECO:0000256" key="3">
    <source>
        <dbReference type="PROSITE-ProRule" id="PRU00289"/>
    </source>
</evidence>
<keyword evidence="1 3" id="KW-0547">Nucleotide-binding</keyword>
<keyword evidence="6" id="KW-0132">Cell division</keyword>
<dbReference type="STRING" id="670052.PA27867_0851"/>
<keyword evidence="4" id="KW-0472">Membrane</keyword>
<dbReference type="PATRIC" id="fig|670052.7.peg.880"/>
<dbReference type="SMART" id="SM00382">
    <property type="entry name" value="AAA"/>
    <property type="match status" value="2"/>
</dbReference>
<dbReference type="KEGG" id="cart:PA27867_0851"/>
<feature type="binding site" evidence="3">
    <location>
        <begin position="386"/>
        <end position="393"/>
    </location>
    <ligand>
        <name>ATP</name>
        <dbReference type="ChEBI" id="CHEBI:30616"/>
    </ligand>
</feature>
<evidence type="ECO:0000256" key="4">
    <source>
        <dbReference type="SAM" id="Phobius"/>
    </source>
</evidence>
<sequence>MATDSPQLPPADPIRLPTRPTAPDRAAFPLIACVAPLIAAGLIWWITGSALVLVFAVLSPVIAVAGLLDGRWSTARRRRRDAADYAAAMTEAADAVDRALERLRDAAWHQAPSVQTMLERPDEPGRWADPAEAPVVLGAGTVPSGLRLEGAGDAAEHRELRARAAGLAGAPIVVDPAGGIGLIGPGLLLRALARSLVVQLTGQLSPRSLGLRLPDGPDWAWAARLPHHRAESPAQWLTVLDADQTSPPPHRPGDGPWIALAGTGAGLPPGCATVVRVHGPVGAEIVRLAGRPAAVPVAPVLVAESQVAGLGEALGRAADAAGLGGPTGTLPDTVSFAALGAATGAGAASTRVAGPVTELSCAVGLGEHGPLVVDLVRDGPHALVGGTTGSGKSELLVTWVAALASRYDPGQVTFLLVDFKGGAAFDLLRALPHCVGLITDLDEREAHRALASLAAELRHRERVLRDAGARDITDLPSAALARLVIVVDEFATMVAAFPALHAVFVDIAARGRSLGVHLVLCTQRPAGVLRDALLANCSLRISLRVNNRADSQAVLGSDAAALIDAARPGRCALVRGSTPVETAQVAATGDADIRQIANDRPAGPNLPRRPWLDPLPHRVTRAQLAATGAAPPGLLLGLLDEPEHQRYRVAGYDPGVDGNLLVIGGARTGKSTLLAALAEQAPSRVRLVPADVEGTWDALVRAHAELDGLVHTDRATGAHRQEGARESRLLLIDDLDAVLARWGDEHRAAAVDLVTGLLRDGGPSGLRLVITVQRLTGALQMLPALCQSRVVLRLPGVHEHQAAGEPAASYDATLPTGGGRWRGGRIQLLQPEPVGGGSAQPVRRHVDVPSASDTAGPEGVRAVLLVVAGSVARSAAAFQVDGPAGSRRVVELAAGPVAGAGGRIEVSTVAAGTVLVGDADAWQGNWSLLAGLRRTAPLVFDGASLGDYRLLTRRRELPPPLAPGRSRGWLVEPDGTVRRVTLP</sequence>
<accession>A0A1B1BGZ0</accession>
<dbReference type="PROSITE" id="PS50901">
    <property type="entry name" value="FTSK"/>
    <property type="match status" value="1"/>
</dbReference>
<dbReference type="RefSeq" id="WP_066593774.1">
    <property type="nucleotide sequence ID" value="NZ_CP016282.1"/>
</dbReference>
<dbReference type="EMBL" id="CP016282">
    <property type="protein sequence ID" value="ANP71818.1"/>
    <property type="molecule type" value="Genomic_DNA"/>
</dbReference>
<dbReference type="InterPro" id="IPR027417">
    <property type="entry name" value="P-loop_NTPase"/>
</dbReference>
<dbReference type="CDD" id="cd01127">
    <property type="entry name" value="TrwB_TraG_TraD_VirD4"/>
    <property type="match status" value="1"/>
</dbReference>
<keyword evidence="2 3" id="KW-0067">ATP-binding</keyword>
<reference evidence="6 7" key="1">
    <citation type="submission" date="2016-06" db="EMBL/GenBank/DDBJ databases">
        <title>Genome sequencing of Cryobacterium arcticum PAMC 27867.</title>
        <authorList>
            <person name="Lee J."/>
            <person name="Kim O.-S."/>
        </authorList>
    </citation>
    <scope>NUCLEOTIDE SEQUENCE [LARGE SCALE GENOMIC DNA]</scope>
    <source>
        <strain evidence="6 7">PAMC 27867</strain>
    </source>
</reference>
<dbReference type="CDD" id="cd01120">
    <property type="entry name" value="RecA-like_superfamily"/>
    <property type="match status" value="1"/>
</dbReference>
<dbReference type="Gene3D" id="3.40.50.300">
    <property type="entry name" value="P-loop containing nucleotide triphosphate hydrolases"/>
    <property type="match status" value="2"/>
</dbReference>
<keyword evidence="4" id="KW-0812">Transmembrane</keyword>
<dbReference type="OrthoDB" id="9807790at2"/>
<dbReference type="PANTHER" id="PTHR22683">
    <property type="entry name" value="SPORULATION PROTEIN RELATED"/>
    <property type="match status" value="1"/>
</dbReference>
<proteinExistence type="predicted"/>
<gene>
    <name evidence="6" type="ORF">PA27867_0851</name>
</gene>
<dbReference type="PANTHER" id="PTHR22683:SF1">
    <property type="entry name" value="TYPE VII SECRETION SYSTEM PROTEIN ESSC"/>
    <property type="match status" value="1"/>
</dbReference>
<evidence type="ECO:0000256" key="2">
    <source>
        <dbReference type="ARBA" id="ARBA00022840"/>
    </source>
</evidence>
<keyword evidence="4" id="KW-1133">Transmembrane helix</keyword>
<dbReference type="Proteomes" id="UP000092582">
    <property type="component" value="Chromosome 1"/>
</dbReference>
<name>A0A1B1BGZ0_9MICO</name>
<evidence type="ECO:0000313" key="6">
    <source>
        <dbReference type="EMBL" id="ANP71818.1"/>
    </source>
</evidence>
<dbReference type="SUPFAM" id="SSF52540">
    <property type="entry name" value="P-loop containing nucleoside triphosphate hydrolases"/>
    <property type="match status" value="2"/>
</dbReference>
<dbReference type="InterPro" id="IPR050206">
    <property type="entry name" value="FtsK/SpoIIIE/SftA"/>
</dbReference>
<evidence type="ECO:0000256" key="1">
    <source>
        <dbReference type="ARBA" id="ARBA00022741"/>
    </source>
</evidence>
<feature type="transmembrane region" description="Helical" evidence="4">
    <location>
        <begin position="52"/>
        <end position="70"/>
    </location>
</feature>
<organism evidence="6 7">
    <name type="scientific">Cryobacterium arcticum</name>
    <dbReference type="NCBI Taxonomy" id="670052"/>
    <lineage>
        <taxon>Bacteria</taxon>
        <taxon>Bacillati</taxon>
        <taxon>Actinomycetota</taxon>
        <taxon>Actinomycetes</taxon>
        <taxon>Micrococcales</taxon>
        <taxon>Microbacteriaceae</taxon>
        <taxon>Cryobacterium</taxon>
    </lineage>
</organism>
<evidence type="ECO:0000259" key="5">
    <source>
        <dbReference type="PROSITE" id="PS50901"/>
    </source>
</evidence>
<dbReference type="InterPro" id="IPR002543">
    <property type="entry name" value="FtsK_dom"/>
</dbReference>
<dbReference type="AlphaFoldDB" id="A0A1B1BGZ0"/>
<evidence type="ECO:0000313" key="7">
    <source>
        <dbReference type="Proteomes" id="UP000092582"/>
    </source>
</evidence>
<dbReference type="GO" id="GO:0005524">
    <property type="term" value="F:ATP binding"/>
    <property type="evidence" value="ECO:0007669"/>
    <property type="project" value="UniProtKB-UniRule"/>
</dbReference>